<dbReference type="PANTHER" id="PTHR34216">
    <property type="match status" value="1"/>
</dbReference>
<dbReference type="CDD" id="cd10966">
    <property type="entry name" value="CE4_yadE_5s"/>
    <property type="match status" value="1"/>
</dbReference>
<gene>
    <name evidence="4" type="ORF">HNQ94_000156</name>
</gene>
<dbReference type="InterPro" id="IPR011330">
    <property type="entry name" value="Glyco_hydro/deAcase_b/a-brl"/>
</dbReference>
<comment type="subcellular location">
    <subcellularLocation>
        <location evidence="1">Secreted</location>
    </subcellularLocation>
</comment>
<dbReference type="GO" id="GO:0005576">
    <property type="term" value="C:extracellular region"/>
    <property type="evidence" value="ECO:0007669"/>
    <property type="project" value="UniProtKB-SubCell"/>
</dbReference>
<evidence type="ECO:0000259" key="3">
    <source>
        <dbReference type="PROSITE" id="PS51677"/>
    </source>
</evidence>
<evidence type="ECO:0000256" key="2">
    <source>
        <dbReference type="ARBA" id="ARBA00022729"/>
    </source>
</evidence>
<name>A0A841Q1M0_9BACI</name>
<evidence type="ECO:0000313" key="4">
    <source>
        <dbReference type="EMBL" id="MBB6451735.1"/>
    </source>
</evidence>
<proteinExistence type="predicted"/>
<dbReference type="Pfam" id="PF01522">
    <property type="entry name" value="Polysacc_deac_1"/>
    <property type="match status" value="1"/>
</dbReference>
<evidence type="ECO:0000313" key="5">
    <source>
        <dbReference type="Proteomes" id="UP000581688"/>
    </source>
</evidence>
<dbReference type="InterPro" id="IPR051398">
    <property type="entry name" value="Polysacch_Deacetylase"/>
</dbReference>
<accession>A0A841Q1M0</accession>
<dbReference type="Gene3D" id="3.20.20.370">
    <property type="entry name" value="Glycoside hydrolase/deacetylase"/>
    <property type="match status" value="1"/>
</dbReference>
<evidence type="ECO:0000256" key="1">
    <source>
        <dbReference type="ARBA" id="ARBA00004613"/>
    </source>
</evidence>
<dbReference type="AlphaFoldDB" id="A0A841Q1M0"/>
<dbReference type="RefSeq" id="WP_174496352.1">
    <property type="nucleotide sequence ID" value="NZ_CADDWK010000007.1"/>
</dbReference>
<dbReference type="PROSITE" id="PS51677">
    <property type="entry name" value="NODB"/>
    <property type="match status" value="1"/>
</dbReference>
<protein>
    <submittedName>
        <fullName evidence="4">Peptidoglycan/xylan/chitin deacetylase (PgdA/CDA1 family)</fullName>
    </submittedName>
</protein>
<comment type="caution">
    <text evidence="4">The sequence shown here is derived from an EMBL/GenBank/DDBJ whole genome shotgun (WGS) entry which is preliminary data.</text>
</comment>
<dbReference type="EMBL" id="JACHGH010000001">
    <property type="protein sequence ID" value="MBB6451735.1"/>
    <property type="molecule type" value="Genomic_DNA"/>
</dbReference>
<keyword evidence="5" id="KW-1185">Reference proteome</keyword>
<sequence length="309" mass="36377">MKKVFINIMFVLSFLLLFFTVANLFADDFVEAFSPDFFPKDKRLNISACQRWSEDVRDFHVNGQDKADQISVLMYHRVIEDNHISEEHLDNNGLLKKTIIRKSAFEKQMQALKDAHYTTLTPKEFLLFMEGKLDIPKKSILLTFDDGYKDNVVEVYPILKKHGFKALNFVITEAITEKKQSYNPEKHQYLSVNEIEKSCDVFSFQSHTYNYHKENEKEEAYLVYKPQQDIEEDISISLVNLDQNNLSFAYPFGEYNQQTIQSLQKLGFKMAFTTEYKDAKPGMNMYEIPRKEVFPEDTVEDFKHKINMK</sequence>
<reference evidence="4 5" key="1">
    <citation type="submission" date="2020-08" db="EMBL/GenBank/DDBJ databases">
        <title>Genomic Encyclopedia of Type Strains, Phase IV (KMG-IV): sequencing the most valuable type-strain genomes for metagenomic binning, comparative biology and taxonomic classification.</title>
        <authorList>
            <person name="Goeker M."/>
        </authorList>
    </citation>
    <scope>NUCLEOTIDE SEQUENCE [LARGE SCALE GENOMIC DNA]</scope>
    <source>
        <strain evidence="4 5">DSM 19612</strain>
    </source>
</reference>
<dbReference type="GO" id="GO:0005975">
    <property type="term" value="P:carbohydrate metabolic process"/>
    <property type="evidence" value="ECO:0007669"/>
    <property type="project" value="InterPro"/>
</dbReference>
<keyword evidence="2" id="KW-0732">Signal</keyword>
<dbReference type="Proteomes" id="UP000581688">
    <property type="component" value="Unassembled WGS sequence"/>
</dbReference>
<dbReference type="GO" id="GO:0016810">
    <property type="term" value="F:hydrolase activity, acting on carbon-nitrogen (but not peptide) bonds"/>
    <property type="evidence" value="ECO:0007669"/>
    <property type="project" value="InterPro"/>
</dbReference>
<dbReference type="SUPFAM" id="SSF88713">
    <property type="entry name" value="Glycoside hydrolase/deacetylase"/>
    <property type="match status" value="1"/>
</dbReference>
<dbReference type="PANTHER" id="PTHR34216:SF3">
    <property type="entry name" value="POLY-BETA-1,6-N-ACETYL-D-GLUCOSAMINE N-DEACETYLASE"/>
    <property type="match status" value="1"/>
</dbReference>
<dbReference type="InterPro" id="IPR002509">
    <property type="entry name" value="NODB_dom"/>
</dbReference>
<organism evidence="4 5">
    <name type="scientific">Salirhabdus euzebyi</name>
    <dbReference type="NCBI Taxonomy" id="394506"/>
    <lineage>
        <taxon>Bacteria</taxon>
        <taxon>Bacillati</taxon>
        <taxon>Bacillota</taxon>
        <taxon>Bacilli</taxon>
        <taxon>Bacillales</taxon>
        <taxon>Bacillaceae</taxon>
        <taxon>Salirhabdus</taxon>
    </lineage>
</organism>
<feature type="domain" description="NodB homology" evidence="3">
    <location>
        <begin position="138"/>
        <end position="309"/>
    </location>
</feature>